<dbReference type="PANTHER" id="PTHR43818:SF11">
    <property type="entry name" value="BCDNA.GH03377"/>
    <property type="match status" value="1"/>
</dbReference>
<gene>
    <name evidence="3" type="ORF">SAMN04489812_1012</name>
</gene>
<sequence>MHDISYQFEYTDRLTAAFIGAGGHSFRNIYPALHYAPVDLVAVCDLDQDRAAQYARSFGAARSYSDHHQLLTAEHSDVVFIVTAYDDDGQVQATRLAADCLRAGSHVWMEKPTASTRDQVRELERLSASTGRLVMTGLKKIFTPAIQKAKSIMESDDFGPVSSISVRYPQSLPAEADRRDGVIMRGFLDHIYHPGAVLSYLGGPVTRLSYEWEPTSGGSISSLLFASGVIGSLHLTAGQATNAPLEHVEIVGHGANLVIDNGVRLTYYRRGAELGYGRSGSYIVPDEVAPLTWEPEFSLGQLYNKNLFYLGYVPEILHFCAAVRGEQDLTLGTLHQVDQIMALYEAYQQLPAGVVGRLDRTTAGQATAGQATEGAA</sequence>
<dbReference type="Gene3D" id="3.30.360.10">
    <property type="entry name" value="Dihydrodipicolinate Reductase, domain 2"/>
    <property type="match status" value="1"/>
</dbReference>
<dbReference type="Proteomes" id="UP000199103">
    <property type="component" value="Chromosome I"/>
</dbReference>
<dbReference type="InterPro" id="IPR036291">
    <property type="entry name" value="NAD(P)-bd_dom_sf"/>
</dbReference>
<dbReference type="PANTHER" id="PTHR43818">
    <property type="entry name" value="BCDNA.GH03377"/>
    <property type="match status" value="1"/>
</dbReference>
<dbReference type="OrthoDB" id="9792085at2"/>
<dbReference type="Gene3D" id="3.40.50.720">
    <property type="entry name" value="NAD(P)-binding Rossmann-like Domain"/>
    <property type="match status" value="1"/>
</dbReference>
<dbReference type="AlphaFoldDB" id="A0A1H1PSU2"/>
<feature type="domain" description="Gfo/Idh/MocA-like oxidoreductase N-terminal" evidence="2">
    <location>
        <begin position="16"/>
        <end position="137"/>
    </location>
</feature>
<protein>
    <submittedName>
        <fullName evidence="3">Predicted dehydrogenase</fullName>
    </submittedName>
</protein>
<keyword evidence="4" id="KW-1185">Reference proteome</keyword>
<dbReference type="InterPro" id="IPR050463">
    <property type="entry name" value="Gfo/Idh/MocA_oxidrdct_glycsds"/>
</dbReference>
<reference evidence="3 4" key="1">
    <citation type="submission" date="2016-10" db="EMBL/GenBank/DDBJ databases">
        <authorList>
            <person name="de Groot N.N."/>
        </authorList>
    </citation>
    <scope>NUCLEOTIDE SEQUENCE [LARGE SCALE GENOMIC DNA]</scope>
    <source>
        <strain evidence="3 4">DSM 21800</strain>
    </source>
</reference>
<dbReference type="Pfam" id="PF01408">
    <property type="entry name" value="GFO_IDH_MocA"/>
    <property type="match status" value="1"/>
</dbReference>
<dbReference type="GO" id="GO:0000166">
    <property type="term" value="F:nucleotide binding"/>
    <property type="evidence" value="ECO:0007669"/>
    <property type="project" value="InterPro"/>
</dbReference>
<dbReference type="GO" id="GO:0016491">
    <property type="term" value="F:oxidoreductase activity"/>
    <property type="evidence" value="ECO:0007669"/>
    <property type="project" value="UniProtKB-KW"/>
</dbReference>
<dbReference type="STRING" id="630515.SAMN04489812_1012"/>
<dbReference type="EMBL" id="LT629772">
    <property type="protein sequence ID" value="SDS14258.1"/>
    <property type="molecule type" value="Genomic_DNA"/>
</dbReference>
<dbReference type="SUPFAM" id="SSF51735">
    <property type="entry name" value="NAD(P)-binding Rossmann-fold domains"/>
    <property type="match status" value="1"/>
</dbReference>
<dbReference type="SUPFAM" id="SSF55347">
    <property type="entry name" value="Glyceraldehyde-3-phosphate dehydrogenase-like, C-terminal domain"/>
    <property type="match status" value="1"/>
</dbReference>
<accession>A0A1H1PSU2</accession>
<organism evidence="3 4">
    <name type="scientific">Microlunatus soli</name>
    <dbReference type="NCBI Taxonomy" id="630515"/>
    <lineage>
        <taxon>Bacteria</taxon>
        <taxon>Bacillati</taxon>
        <taxon>Actinomycetota</taxon>
        <taxon>Actinomycetes</taxon>
        <taxon>Propionibacteriales</taxon>
        <taxon>Propionibacteriaceae</taxon>
        <taxon>Microlunatus</taxon>
    </lineage>
</organism>
<name>A0A1H1PSU2_9ACTN</name>
<dbReference type="InterPro" id="IPR000683">
    <property type="entry name" value="Gfo/Idh/MocA-like_OxRdtase_N"/>
</dbReference>
<dbReference type="RefSeq" id="WP_091520834.1">
    <property type="nucleotide sequence ID" value="NZ_LT629772.1"/>
</dbReference>
<evidence type="ECO:0000259" key="2">
    <source>
        <dbReference type="Pfam" id="PF01408"/>
    </source>
</evidence>
<evidence type="ECO:0000313" key="3">
    <source>
        <dbReference type="EMBL" id="SDS14258.1"/>
    </source>
</evidence>
<evidence type="ECO:0000313" key="4">
    <source>
        <dbReference type="Proteomes" id="UP000199103"/>
    </source>
</evidence>
<proteinExistence type="predicted"/>
<evidence type="ECO:0000256" key="1">
    <source>
        <dbReference type="ARBA" id="ARBA00023002"/>
    </source>
</evidence>
<keyword evidence="1" id="KW-0560">Oxidoreductase</keyword>